<evidence type="ECO:0000313" key="7">
    <source>
        <dbReference type="Proteomes" id="UP000008062"/>
    </source>
</evidence>
<dbReference type="HOGENOM" id="CLU_2225321_0_0_1"/>
<evidence type="ECO:0000256" key="2">
    <source>
        <dbReference type="ARBA" id="ARBA00022701"/>
    </source>
</evidence>
<dbReference type="GO" id="GO:0005874">
    <property type="term" value="C:microtubule"/>
    <property type="evidence" value="ECO:0007669"/>
    <property type="project" value="UniProtKB-KW"/>
</dbReference>
<name>F9XRY9_ZYMTI</name>
<dbReference type="Proteomes" id="UP000008062">
    <property type="component" value="Chromosome 19"/>
</dbReference>
<accession>F9XRY9</accession>
<dbReference type="AlphaFoldDB" id="F9XRY9"/>
<keyword evidence="7" id="KW-1185">Reference proteome</keyword>
<dbReference type="GeneID" id="13399200"/>
<protein>
    <submittedName>
        <fullName evidence="6">Uncharacterized protein</fullName>
    </submittedName>
</protein>
<dbReference type="OrthoDB" id="1662883at2759"/>
<dbReference type="RefSeq" id="XP_003847026.1">
    <property type="nucleotide sequence ID" value="XM_003846978.1"/>
</dbReference>
<dbReference type="PROSITE" id="PS51257">
    <property type="entry name" value="PROKAR_LIPOPROTEIN"/>
    <property type="match status" value="1"/>
</dbReference>
<feature type="transmembrane region" description="Helical" evidence="5">
    <location>
        <begin position="20"/>
        <end position="39"/>
    </location>
</feature>
<dbReference type="KEGG" id="ztr:MYCGRDRAFT_51771"/>
<gene>
    <name evidence="6" type="ORF">MYCGRDRAFT_51771</name>
</gene>
<evidence type="ECO:0000256" key="3">
    <source>
        <dbReference type="ARBA" id="ARBA00022741"/>
    </source>
</evidence>
<keyword evidence="5" id="KW-1133">Transmembrane helix</keyword>
<dbReference type="InterPro" id="IPR036525">
    <property type="entry name" value="Tubulin/FtsZ_GTPase_sf"/>
</dbReference>
<dbReference type="STRING" id="336722.F9XRY9"/>
<keyword evidence="2" id="KW-0493">Microtubule</keyword>
<keyword evidence="3" id="KW-0547">Nucleotide-binding</keyword>
<evidence type="ECO:0000256" key="4">
    <source>
        <dbReference type="ARBA" id="ARBA00023134"/>
    </source>
</evidence>
<dbReference type="InParanoid" id="F9XRY9"/>
<dbReference type="InterPro" id="IPR000217">
    <property type="entry name" value="Tubulin"/>
</dbReference>
<comment type="similarity">
    <text evidence="1">Belongs to the tubulin family.</text>
</comment>
<keyword evidence="5" id="KW-0812">Transmembrane</keyword>
<proteinExistence type="inferred from homology"/>
<reference evidence="6 7" key="1">
    <citation type="journal article" date="2011" name="PLoS Genet.">
        <title>Finished genome of the fungal wheat pathogen Mycosphaerella graminicola reveals dispensome structure, chromosome plasticity, and stealth pathogenesis.</title>
        <authorList>
            <person name="Goodwin S.B."/>
            <person name="Ben M'barek S."/>
            <person name="Dhillon B."/>
            <person name="Wittenberg A.H.J."/>
            <person name="Crane C.F."/>
            <person name="Hane J.K."/>
            <person name="Foster A.J."/>
            <person name="Van der Lee T.A.J."/>
            <person name="Grimwood J."/>
            <person name="Aerts A."/>
            <person name="Antoniw J."/>
            <person name="Bailey A."/>
            <person name="Bluhm B."/>
            <person name="Bowler J."/>
            <person name="Bristow J."/>
            <person name="van der Burgt A."/>
            <person name="Canto-Canche B."/>
            <person name="Churchill A.C.L."/>
            <person name="Conde-Ferraez L."/>
            <person name="Cools H.J."/>
            <person name="Coutinho P.M."/>
            <person name="Csukai M."/>
            <person name="Dehal P."/>
            <person name="De Wit P."/>
            <person name="Donzelli B."/>
            <person name="van de Geest H.C."/>
            <person name="van Ham R.C.H.J."/>
            <person name="Hammond-Kosack K.E."/>
            <person name="Henrissat B."/>
            <person name="Kilian A."/>
            <person name="Kobayashi A.K."/>
            <person name="Koopmann E."/>
            <person name="Kourmpetis Y."/>
            <person name="Kuzniar A."/>
            <person name="Lindquist E."/>
            <person name="Lombard V."/>
            <person name="Maliepaard C."/>
            <person name="Martins N."/>
            <person name="Mehrabi R."/>
            <person name="Nap J.P.H."/>
            <person name="Ponomarenko A."/>
            <person name="Rudd J.J."/>
            <person name="Salamov A."/>
            <person name="Schmutz J."/>
            <person name="Schouten H.J."/>
            <person name="Shapiro H."/>
            <person name="Stergiopoulos I."/>
            <person name="Torriani S.F.F."/>
            <person name="Tu H."/>
            <person name="de Vries R.P."/>
            <person name="Waalwijk C."/>
            <person name="Ware S.B."/>
            <person name="Wiebenga A."/>
            <person name="Zwiers L.-H."/>
            <person name="Oliver R.P."/>
            <person name="Grigoriev I.V."/>
            <person name="Kema G.H.J."/>
        </authorList>
    </citation>
    <scope>NUCLEOTIDE SEQUENCE [LARGE SCALE GENOMIC DNA]</scope>
    <source>
        <strain evidence="7">CBS 115943 / IPO323</strain>
    </source>
</reference>
<dbReference type="Gene3D" id="3.40.50.1440">
    <property type="entry name" value="Tubulin/FtsZ, GTPase domain"/>
    <property type="match status" value="1"/>
</dbReference>
<keyword evidence="5" id="KW-0472">Membrane</keyword>
<dbReference type="GO" id="GO:0007017">
    <property type="term" value="P:microtubule-based process"/>
    <property type="evidence" value="ECO:0007669"/>
    <property type="project" value="InterPro"/>
</dbReference>
<evidence type="ECO:0000256" key="1">
    <source>
        <dbReference type="ARBA" id="ARBA00009636"/>
    </source>
</evidence>
<dbReference type="OMA" id="NRMCAAD"/>
<dbReference type="EMBL" id="CM001214">
    <property type="protein sequence ID" value="EGP82002.1"/>
    <property type="molecule type" value="Genomic_DNA"/>
</dbReference>
<evidence type="ECO:0000313" key="6">
    <source>
        <dbReference type="EMBL" id="EGP82002.1"/>
    </source>
</evidence>
<sequence length="106" mass="12069">MKGRRALYDICMRTLKLNDSSYGLVSAVMSVVTACLRFSGQLNSDLRKLAVNTPYFVPLFRAISSRSYISRYSPFISRYSPSISNSRYLTYSAIYRGKVSIKEVED</sequence>
<dbReference type="PANTHER" id="PTHR11588">
    <property type="entry name" value="TUBULIN"/>
    <property type="match status" value="1"/>
</dbReference>
<dbReference type="SUPFAM" id="SSF55307">
    <property type="entry name" value="Tubulin C-terminal domain-like"/>
    <property type="match status" value="1"/>
</dbReference>
<dbReference type="eggNOG" id="KOG1375">
    <property type="taxonomic scope" value="Eukaryota"/>
</dbReference>
<keyword evidence="4" id="KW-0342">GTP-binding</keyword>
<dbReference type="InterPro" id="IPR008280">
    <property type="entry name" value="Tub_FtsZ_C"/>
</dbReference>
<evidence type="ECO:0000256" key="5">
    <source>
        <dbReference type="SAM" id="Phobius"/>
    </source>
</evidence>
<organism evidence="6 7">
    <name type="scientific">Zymoseptoria tritici (strain CBS 115943 / IPO323)</name>
    <name type="common">Speckled leaf blotch fungus</name>
    <name type="synonym">Septoria tritici</name>
    <dbReference type="NCBI Taxonomy" id="336722"/>
    <lineage>
        <taxon>Eukaryota</taxon>
        <taxon>Fungi</taxon>
        <taxon>Dikarya</taxon>
        <taxon>Ascomycota</taxon>
        <taxon>Pezizomycotina</taxon>
        <taxon>Dothideomycetes</taxon>
        <taxon>Dothideomycetidae</taxon>
        <taxon>Mycosphaerellales</taxon>
        <taxon>Mycosphaerellaceae</taxon>
        <taxon>Zymoseptoria</taxon>
    </lineage>
</organism>
<dbReference type="GO" id="GO:0005525">
    <property type="term" value="F:GTP binding"/>
    <property type="evidence" value="ECO:0007669"/>
    <property type="project" value="UniProtKB-KW"/>
</dbReference>